<dbReference type="KEGG" id="cwo:Cwoe_1528"/>
<reference evidence="2 3" key="1">
    <citation type="journal article" date="2010" name="Stand. Genomic Sci.">
        <title>Complete genome sequence of Conexibacter woesei type strain (ID131577).</title>
        <authorList>
            <person name="Pukall R."/>
            <person name="Lapidus A."/>
            <person name="Glavina Del Rio T."/>
            <person name="Copeland A."/>
            <person name="Tice H."/>
            <person name="Cheng J.-F."/>
            <person name="Lucas S."/>
            <person name="Chen F."/>
            <person name="Nolan M."/>
            <person name="Bruce D."/>
            <person name="Goodwin L."/>
            <person name="Pitluck S."/>
            <person name="Mavromatis K."/>
            <person name="Ivanova N."/>
            <person name="Ovchinnikova G."/>
            <person name="Pati A."/>
            <person name="Chen A."/>
            <person name="Palaniappan K."/>
            <person name="Land M."/>
            <person name="Hauser L."/>
            <person name="Chang Y.-J."/>
            <person name="Jeffries C.D."/>
            <person name="Chain P."/>
            <person name="Meincke L."/>
            <person name="Sims D."/>
            <person name="Brettin T."/>
            <person name="Detter J.C."/>
            <person name="Rohde M."/>
            <person name="Goeker M."/>
            <person name="Bristow J."/>
            <person name="Eisen J.A."/>
            <person name="Markowitz V."/>
            <person name="Kyrpides N.C."/>
            <person name="Klenk H.-P."/>
            <person name="Hugenholtz P."/>
        </authorList>
    </citation>
    <scope>NUCLEOTIDE SEQUENCE [LARGE SCALE GENOMIC DNA]</scope>
    <source>
        <strain evidence="3">DSM 14684 / CIP 108061 / JCM 11494 / NBRC 100937 / ID131577</strain>
    </source>
</reference>
<dbReference type="PANTHER" id="PTHR31126">
    <property type="entry name" value="TYROSINE-PROTEIN PHOSPHATASE"/>
    <property type="match status" value="1"/>
</dbReference>
<sequence length="273" mass="28576">MSIADDPIPVRPAPLLAAMPNLRDAGGLPAAGGAHVRTGVLYRSGQLGQLSGDTLTAFGGLGVGTVVDLRTDAERAFLPDRLPDGVELIVADVLGDRAAAAPAQLNELVKDPQRVAEAVRGGHVEELFARTYRDFVTLPSAHAGFRTLYTAIADRADTHPLLFHCTAGKDRTGWAAAALLLLLGVPDGAVLEDFMLSDRLAFAGFAPLVDAFVRNGGDADVLHPILGVEPGYLAAGLQQLEASYGSVEAWFADALGLDAVVQEQLRARLLVAA</sequence>
<reference evidence="3" key="2">
    <citation type="submission" date="2010-01" db="EMBL/GenBank/DDBJ databases">
        <title>The complete genome of Conexibacter woesei DSM 14684.</title>
        <authorList>
            <consortium name="US DOE Joint Genome Institute (JGI-PGF)"/>
            <person name="Lucas S."/>
            <person name="Copeland A."/>
            <person name="Lapidus A."/>
            <person name="Glavina del Rio T."/>
            <person name="Dalin E."/>
            <person name="Tice H."/>
            <person name="Bruce D."/>
            <person name="Goodwin L."/>
            <person name="Pitluck S."/>
            <person name="Kyrpides N."/>
            <person name="Mavromatis K."/>
            <person name="Ivanova N."/>
            <person name="Mikhailova N."/>
            <person name="Chertkov O."/>
            <person name="Brettin T."/>
            <person name="Detter J.C."/>
            <person name="Han C."/>
            <person name="Larimer F."/>
            <person name="Land M."/>
            <person name="Hauser L."/>
            <person name="Markowitz V."/>
            <person name="Cheng J.-F."/>
            <person name="Hugenholtz P."/>
            <person name="Woyke T."/>
            <person name="Wu D."/>
            <person name="Pukall R."/>
            <person name="Steenblock K."/>
            <person name="Schneider S."/>
            <person name="Klenk H.-P."/>
            <person name="Eisen J.A."/>
        </authorList>
    </citation>
    <scope>NUCLEOTIDE SEQUENCE [LARGE SCALE GENOMIC DNA]</scope>
    <source>
        <strain evidence="3">DSM 14684 / CIP 108061 / JCM 11494 / NBRC 100937 / ID131577</strain>
    </source>
</reference>
<evidence type="ECO:0000256" key="1">
    <source>
        <dbReference type="ARBA" id="ARBA00009580"/>
    </source>
</evidence>
<dbReference type="STRING" id="469383.Cwoe_1528"/>
<dbReference type="Gene3D" id="3.90.190.10">
    <property type="entry name" value="Protein tyrosine phosphatase superfamily"/>
    <property type="match status" value="1"/>
</dbReference>
<dbReference type="PANTHER" id="PTHR31126:SF1">
    <property type="entry name" value="TYROSINE SPECIFIC PROTEIN PHOSPHATASES DOMAIN-CONTAINING PROTEIN"/>
    <property type="match status" value="1"/>
</dbReference>
<dbReference type="eggNOG" id="COG2365">
    <property type="taxonomic scope" value="Bacteria"/>
</dbReference>
<proteinExistence type="inferred from homology"/>
<evidence type="ECO:0000313" key="3">
    <source>
        <dbReference type="Proteomes" id="UP000008229"/>
    </source>
</evidence>
<dbReference type="SUPFAM" id="SSF52799">
    <property type="entry name" value="(Phosphotyrosine protein) phosphatases II"/>
    <property type="match status" value="1"/>
</dbReference>
<comment type="similarity">
    <text evidence="1">Belongs to the protein-tyrosine phosphatase family.</text>
</comment>
<evidence type="ECO:0000313" key="2">
    <source>
        <dbReference type="EMBL" id="ADB49956.1"/>
    </source>
</evidence>
<dbReference type="GO" id="GO:0004721">
    <property type="term" value="F:phosphoprotein phosphatase activity"/>
    <property type="evidence" value="ECO:0007669"/>
    <property type="project" value="InterPro"/>
</dbReference>
<dbReference type="EMBL" id="CP001854">
    <property type="protein sequence ID" value="ADB49956.1"/>
    <property type="molecule type" value="Genomic_DNA"/>
</dbReference>
<dbReference type="OrthoDB" id="1188001at2"/>
<gene>
    <name evidence="2" type="ordered locus">Cwoe_1528</name>
</gene>
<dbReference type="InterPro" id="IPR026893">
    <property type="entry name" value="Tyr/Ser_Pase_IphP-type"/>
</dbReference>
<dbReference type="RefSeq" id="WP_012933007.1">
    <property type="nucleotide sequence ID" value="NC_013739.1"/>
</dbReference>
<dbReference type="HOGENOM" id="CLU_057546_0_0_11"/>
<dbReference type="Proteomes" id="UP000008229">
    <property type="component" value="Chromosome"/>
</dbReference>
<dbReference type="InterPro" id="IPR016130">
    <property type="entry name" value="Tyr_Pase_AS"/>
</dbReference>
<name>D3EZY0_CONWI</name>
<keyword evidence="3" id="KW-1185">Reference proteome</keyword>
<dbReference type="AlphaFoldDB" id="D3EZY0"/>
<dbReference type="PROSITE" id="PS00383">
    <property type="entry name" value="TYR_PHOSPHATASE_1"/>
    <property type="match status" value="1"/>
</dbReference>
<dbReference type="InterPro" id="IPR029021">
    <property type="entry name" value="Prot-tyrosine_phosphatase-like"/>
</dbReference>
<dbReference type="Pfam" id="PF13350">
    <property type="entry name" value="Y_phosphatase3"/>
    <property type="match status" value="1"/>
</dbReference>
<accession>D3EZY0</accession>
<organism evidence="2 3">
    <name type="scientific">Conexibacter woesei (strain DSM 14684 / CCUG 47730 / CIP 108061 / JCM 11494 / NBRC 100937 / ID131577)</name>
    <dbReference type="NCBI Taxonomy" id="469383"/>
    <lineage>
        <taxon>Bacteria</taxon>
        <taxon>Bacillati</taxon>
        <taxon>Actinomycetota</taxon>
        <taxon>Thermoleophilia</taxon>
        <taxon>Solirubrobacterales</taxon>
        <taxon>Conexibacteraceae</taxon>
        <taxon>Conexibacter</taxon>
    </lineage>
</organism>
<protein>
    <submittedName>
        <fullName evidence="2">Protein tyrosine/serine phosphatase</fullName>
    </submittedName>
</protein>